<evidence type="ECO:0000313" key="2">
    <source>
        <dbReference type="EMBL" id="SDT20056.1"/>
    </source>
</evidence>
<feature type="region of interest" description="Disordered" evidence="1">
    <location>
        <begin position="336"/>
        <end position="368"/>
    </location>
</feature>
<dbReference type="PRINTS" id="PR00411">
    <property type="entry name" value="PNDRDTASEI"/>
</dbReference>
<dbReference type="SUPFAM" id="SSF51905">
    <property type="entry name" value="FAD/NAD(P)-binding domain"/>
    <property type="match status" value="1"/>
</dbReference>
<dbReference type="AlphaFoldDB" id="A0A1H1YGA7"/>
<name>A0A1H1YGA7_9MICO</name>
<evidence type="ECO:0000313" key="3">
    <source>
        <dbReference type="Proteomes" id="UP000199482"/>
    </source>
</evidence>
<dbReference type="Pfam" id="PF13450">
    <property type="entry name" value="NAD_binding_8"/>
    <property type="match status" value="1"/>
</dbReference>
<sequence length="605" mass="64075">MARPAGARHPLVYARWMPIDAHPTPAPAGSDAAPDHDVVIVGGGHNGLTAAAYLARAGKRVLLLERDEHLGGAAVSAQAFDGVDARLSRYSYLVSLMPQRIIDDLGLDVRLVRRRFSSYTPDPRDPGRGLLVDVEADAAAARDAFARVGAADDVDAWQAFYADTARLGEALFPTLTEPLPTRDEARALVGDDRVWTEFIERPLGEAIDTRFADDLVRGVVATDGLIGTYTDLGDESLDANRCFLYHVIGGGTGDWDVPVGGMGAVTGELARVAREAGASLRTKAEVTAIDAETGEVHWIEAGSERMARAHVVLANVAPFVLDRLLGPSASSLEAAGVTTSAGAPADETGPDASVAPRDEPPFSAGSDEVPVDEYAQRRLARLGMPEGAQVKVNLLLTRLPRLLDESVAPEQAFAGTFHINELGTQLAAAFQQAASGELPDPLPCEIYCHTLSDRTILGPELADSEAQTLTVFGLHVPDRLVDRFGNDELRERLRDAVLASLDSVLAEPIADVIATDGAGRPCIEVKTTRDLEEALNMPGGSIFHGALSWPWAERDAELRTPAERWGVATPHARVLLCGSGAVRGGAVSGIGGHNAAMAVLEGELP</sequence>
<dbReference type="PANTHER" id="PTHR10668:SF103">
    <property type="entry name" value="PYRIDINE NUCLEOTIDE-DISULFIDE OXIDOREDUCTASE DOMAIN-CONTAINING PROTEIN 2"/>
    <property type="match status" value="1"/>
</dbReference>
<dbReference type="EMBL" id="LT629755">
    <property type="protein sequence ID" value="SDT20056.1"/>
    <property type="molecule type" value="Genomic_DNA"/>
</dbReference>
<dbReference type="GO" id="GO:0005829">
    <property type="term" value="C:cytosol"/>
    <property type="evidence" value="ECO:0007669"/>
    <property type="project" value="TreeGrafter"/>
</dbReference>
<dbReference type="Proteomes" id="UP000199482">
    <property type="component" value="Chromosome I"/>
</dbReference>
<organism evidence="2 3">
    <name type="scientific">Agromyces flavus</name>
    <dbReference type="NCBI Taxonomy" id="589382"/>
    <lineage>
        <taxon>Bacteria</taxon>
        <taxon>Bacillati</taxon>
        <taxon>Actinomycetota</taxon>
        <taxon>Actinomycetes</taxon>
        <taxon>Micrococcales</taxon>
        <taxon>Microbacteriaceae</taxon>
        <taxon>Agromyces</taxon>
    </lineage>
</organism>
<dbReference type="InterPro" id="IPR036188">
    <property type="entry name" value="FAD/NAD-bd_sf"/>
</dbReference>
<reference evidence="3" key="1">
    <citation type="submission" date="2016-10" db="EMBL/GenBank/DDBJ databases">
        <authorList>
            <person name="Varghese N."/>
            <person name="Submissions S."/>
        </authorList>
    </citation>
    <scope>NUCLEOTIDE SEQUENCE [LARGE SCALE GENOMIC DNA]</scope>
    <source>
        <strain evidence="3">CPCC 202695</strain>
    </source>
</reference>
<dbReference type="PANTHER" id="PTHR10668">
    <property type="entry name" value="PHYTOENE DEHYDROGENASE"/>
    <property type="match status" value="1"/>
</dbReference>
<gene>
    <name evidence="2" type="ORF">SAMN04489721_2746</name>
</gene>
<proteinExistence type="predicted"/>
<protein>
    <submittedName>
        <fullName evidence="2">Phytoene dehydrogenase-related protein</fullName>
    </submittedName>
</protein>
<dbReference type="STRING" id="589382.SAMN04489721_2746"/>
<evidence type="ECO:0000256" key="1">
    <source>
        <dbReference type="SAM" id="MobiDB-lite"/>
    </source>
</evidence>
<accession>A0A1H1YGA7</accession>
<dbReference type="Gene3D" id="3.50.50.60">
    <property type="entry name" value="FAD/NAD(P)-binding domain"/>
    <property type="match status" value="2"/>
</dbReference>